<feature type="transmembrane region" description="Helical" evidence="1">
    <location>
        <begin position="63"/>
        <end position="85"/>
    </location>
</feature>
<feature type="transmembrane region" description="Helical" evidence="1">
    <location>
        <begin position="140"/>
        <end position="157"/>
    </location>
</feature>
<keyword evidence="3" id="KW-1185">Reference proteome</keyword>
<name>A0A2Z2M702_THEGO</name>
<reference evidence="2 3" key="1">
    <citation type="submission" date="2016-03" db="EMBL/GenBank/DDBJ databases">
        <title>Complete genome sequence of Thermococcus gorgonarius.</title>
        <authorList>
            <person name="Oger P.M."/>
        </authorList>
    </citation>
    <scope>NUCLEOTIDE SEQUENCE [LARGE SCALE GENOMIC DNA]</scope>
    <source>
        <strain evidence="2 3">W-12</strain>
    </source>
</reference>
<organism evidence="2 3">
    <name type="scientific">Thermococcus gorgonarius</name>
    <dbReference type="NCBI Taxonomy" id="71997"/>
    <lineage>
        <taxon>Archaea</taxon>
        <taxon>Methanobacteriati</taxon>
        <taxon>Methanobacteriota</taxon>
        <taxon>Thermococci</taxon>
        <taxon>Thermococcales</taxon>
        <taxon>Thermococcaceae</taxon>
        <taxon>Thermococcus</taxon>
    </lineage>
</organism>
<feature type="transmembrane region" description="Helical" evidence="1">
    <location>
        <begin position="198"/>
        <end position="217"/>
    </location>
</feature>
<evidence type="ECO:0000256" key="1">
    <source>
        <dbReference type="SAM" id="Phobius"/>
    </source>
</evidence>
<protein>
    <submittedName>
        <fullName evidence="2">Uncharacterized protein</fullName>
    </submittedName>
</protein>
<feature type="transmembrane region" description="Helical" evidence="1">
    <location>
        <begin position="6"/>
        <end position="28"/>
    </location>
</feature>
<dbReference type="KEGG" id="tgg:A3K92_05810"/>
<dbReference type="EMBL" id="CP014855">
    <property type="protein sequence ID" value="ASJ01029.1"/>
    <property type="molecule type" value="Genomic_DNA"/>
</dbReference>
<evidence type="ECO:0000313" key="3">
    <source>
        <dbReference type="Proteomes" id="UP000250134"/>
    </source>
</evidence>
<gene>
    <name evidence="2" type="ORF">A3K92_05810</name>
</gene>
<proteinExistence type="predicted"/>
<keyword evidence="1" id="KW-0812">Transmembrane</keyword>
<dbReference type="Proteomes" id="UP000250134">
    <property type="component" value="Chromosome"/>
</dbReference>
<accession>A0A2Z2M702</accession>
<feature type="transmembrane region" description="Helical" evidence="1">
    <location>
        <begin position="105"/>
        <end position="128"/>
    </location>
</feature>
<sequence>MLVAVLAGWILGLLGSIWVLCKLFWYYAPRSNSPVVCRRARGNELLKNTIWGLLLKLNSKMGIIGEIILLLFIYEASVFLSAKLFEYVAIGISGVVRHFNLSSLVLIVLLIFLTGIFLGFLTSWVLLLFISGGIFTKKNVFSSVLTILIAILPSLRFEKIYSFVSHSIDEVGTILKTITSNQGSSIVNLISVGTVKGVYILFLFGMVLVVLVGYKFGRTRNRLLPHQFNTLTFIEKRSDDKSREEKSKRCNTLDQG</sequence>
<keyword evidence="1" id="KW-0472">Membrane</keyword>
<keyword evidence="1" id="KW-1133">Transmembrane helix</keyword>
<dbReference type="AlphaFoldDB" id="A0A2Z2M702"/>
<evidence type="ECO:0000313" key="2">
    <source>
        <dbReference type="EMBL" id="ASJ01029.1"/>
    </source>
</evidence>